<evidence type="ECO:0000313" key="5">
    <source>
        <dbReference type="EMBL" id="SAL64761.1"/>
    </source>
</evidence>
<comment type="caution">
    <text evidence="5">The sequence shown here is derived from an EMBL/GenBank/DDBJ whole genome shotgun (WGS) entry which is preliminary data.</text>
</comment>
<keyword evidence="1 2" id="KW-0129">CBS domain</keyword>
<proteinExistence type="predicted"/>
<evidence type="ECO:0000259" key="4">
    <source>
        <dbReference type="PROSITE" id="PS51371"/>
    </source>
</evidence>
<dbReference type="SUPFAM" id="SSF54631">
    <property type="entry name" value="CBS-domain pair"/>
    <property type="match status" value="1"/>
</dbReference>
<evidence type="ECO:0000256" key="1">
    <source>
        <dbReference type="ARBA" id="ARBA00023122"/>
    </source>
</evidence>
<dbReference type="Gene3D" id="3.10.580.10">
    <property type="entry name" value="CBS-domain"/>
    <property type="match status" value="1"/>
</dbReference>
<dbReference type="PIRSF" id="PIRSF036990">
    <property type="entry name" value="UCP036990_CBS_BON"/>
    <property type="match status" value="1"/>
</dbReference>
<evidence type="ECO:0000313" key="6">
    <source>
        <dbReference type="Proteomes" id="UP000054977"/>
    </source>
</evidence>
<dbReference type="SMART" id="SM00116">
    <property type="entry name" value="CBS"/>
    <property type="match status" value="2"/>
</dbReference>
<sequence>MRAADIMTTKIVSAGPEMSVRLAAGTMVFAGISGMPVIDEDGKLLGIVTEGDLMHRAEIGTGVKPRAWWLEMVASTRELASQYVKEHARKVRDVMSTDVATVTEACPIADIAELLERRRIKRVPVMRDGKVVGVVSRANLIRALVTMAPELPVANDIKDHSIREAVTAAMEGQPWALARENVIVESGTVHLWGQIVSAEEGNAIRVAAENAPGVKAVITHFGLPTPDLSSGK</sequence>
<accession>A0A158J8U1</accession>
<evidence type="ECO:0000259" key="3">
    <source>
        <dbReference type="PROSITE" id="PS50914"/>
    </source>
</evidence>
<feature type="domain" description="CBS" evidence="4">
    <location>
        <begin position="7"/>
        <end position="63"/>
    </location>
</feature>
<dbReference type="InterPro" id="IPR051257">
    <property type="entry name" value="Diverse_CBS-Domain"/>
</dbReference>
<dbReference type="PROSITE" id="PS50914">
    <property type="entry name" value="BON"/>
    <property type="match status" value="1"/>
</dbReference>
<dbReference type="PANTHER" id="PTHR43080">
    <property type="entry name" value="CBS DOMAIN-CONTAINING PROTEIN CBSX3, MITOCHONDRIAL"/>
    <property type="match status" value="1"/>
</dbReference>
<dbReference type="PANTHER" id="PTHR43080:SF26">
    <property type="entry name" value="REGULATORY PROTEIN"/>
    <property type="match status" value="1"/>
</dbReference>
<dbReference type="PROSITE" id="PS51371">
    <property type="entry name" value="CBS"/>
    <property type="match status" value="2"/>
</dbReference>
<dbReference type="Pfam" id="PF04972">
    <property type="entry name" value="BON"/>
    <property type="match status" value="1"/>
</dbReference>
<dbReference type="Proteomes" id="UP000054977">
    <property type="component" value="Unassembled WGS sequence"/>
</dbReference>
<dbReference type="InterPro" id="IPR007055">
    <property type="entry name" value="BON_dom"/>
</dbReference>
<feature type="domain" description="CBS" evidence="4">
    <location>
        <begin position="95"/>
        <end position="153"/>
    </location>
</feature>
<dbReference type="EMBL" id="FCNW02000064">
    <property type="protein sequence ID" value="SAL64761.1"/>
    <property type="molecule type" value="Genomic_DNA"/>
</dbReference>
<dbReference type="InterPro" id="IPR046342">
    <property type="entry name" value="CBS_dom_sf"/>
</dbReference>
<dbReference type="CDD" id="cd04586">
    <property type="entry name" value="CBS_pair_BON_assoc"/>
    <property type="match status" value="1"/>
</dbReference>
<dbReference type="InterPro" id="IPR017080">
    <property type="entry name" value="UCP036990_CBS_BON"/>
</dbReference>
<dbReference type="STRING" id="326474.AWB65_06085"/>
<feature type="domain" description="BON" evidence="3">
    <location>
        <begin position="158"/>
        <end position="225"/>
    </location>
</feature>
<dbReference type="OrthoDB" id="9790355at2"/>
<name>A0A158J8U1_9BURK</name>
<protein>
    <submittedName>
        <fullName evidence="5">HPP family protein</fullName>
    </submittedName>
</protein>
<evidence type="ECO:0000256" key="2">
    <source>
        <dbReference type="PROSITE-ProRule" id="PRU00703"/>
    </source>
</evidence>
<dbReference type="InterPro" id="IPR000644">
    <property type="entry name" value="CBS_dom"/>
</dbReference>
<dbReference type="Pfam" id="PF00571">
    <property type="entry name" value="CBS"/>
    <property type="match status" value="2"/>
</dbReference>
<reference evidence="5" key="1">
    <citation type="submission" date="2016-01" db="EMBL/GenBank/DDBJ databases">
        <authorList>
            <person name="Peeters C."/>
        </authorList>
    </citation>
    <scope>NUCLEOTIDE SEQUENCE [LARGE SCALE GENOMIC DNA]</scope>
    <source>
        <strain evidence="5">LMG 22934</strain>
    </source>
</reference>
<gene>
    <name evidence="5" type="ORF">AWB65_06085</name>
</gene>
<organism evidence="5 6">
    <name type="scientific">Caballeronia humi</name>
    <dbReference type="NCBI Taxonomy" id="326474"/>
    <lineage>
        <taxon>Bacteria</taxon>
        <taxon>Pseudomonadati</taxon>
        <taxon>Pseudomonadota</taxon>
        <taxon>Betaproteobacteria</taxon>
        <taxon>Burkholderiales</taxon>
        <taxon>Burkholderiaceae</taxon>
        <taxon>Caballeronia</taxon>
    </lineage>
</organism>
<dbReference type="AlphaFoldDB" id="A0A158J8U1"/>
<keyword evidence="6" id="KW-1185">Reference proteome</keyword>
<dbReference type="RefSeq" id="WP_087670655.1">
    <property type="nucleotide sequence ID" value="NZ_FCNW02000064.1"/>
</dbReference>